<feature type="compositionally biased region" description="Acidic residues" evidence="6">
    <location>
        <begin position="11"/>
        <end position="25"/>
    </location>
</feature>
<gene>
    <name evidence="8" type="ORF">PCOR1329_LOCUS59694</name>
</gene>
<protein>
    <recommendedName>
        <fullName evidence="7">DEAD-box RNA helicase Q domain-containing protein</fullName>
    </recommendedName>
</protein>
<evidence type="ECO:0000313" key="9">
    <source>
        <dbReference type="Proteomes" id="UP001189429"/>
    </source>
</evidence>
<sequence>MADLVRTVDGDLAEEDQASAEEDEGPVLAKRKGSTGLFSDLVSEDEADEEGQGGQDWDFDSHQVMEDSNAAAGSQGGLAAKIKARLEERAEEGADAGAGAAEATGAAAPDAAPEATRRKKPAVAEVDDSHLRTGICFADLRLSRPLLRAVADKRFETPTPIQRDVIPPALRGLDVLATAETGSGKTASFLLPALE</sequence>
<keyword evidence="1" id="KW-0547">Nucleotide-binding</keyword>
<feature type="compositionally biased region" description="Low complexity" evidence="6">
    <location>
        <begin position="95"/>
        <end position="114"/>
    </location>
</feature>
<feature type="short sequence motif" description="Q motif" evidence="5">
    <location>
        <begin position="135"/>
        <end position="163"/>
    </location>
</feature>
<keyword evidence="3" id="KW-0347">Helicase</keyword>
<organism evidence="8 9">
    <name type="scientific">Prorocentrum cordatum</name>
    <dbReference type="NCBI Taxonomy" id="2364126"/>
    <lineage>
        <taxon>Eukaryota</taxon>
        <taxon>Sar</taxon>
        <taxon>Alveolata</taxon>
        <taxon>Dinophyceae</taxon>
        <taxon>Prorocentrales</taxon>
        <taxon>Prorocentraceae</taxon>
        <taxon>Prorocentrum</taxon>
    </lineage>
</organism>
<dbReference type="PROSITE" id="PS51195">
    <property type="entry name" value="Q_MOTIF"/>
    <property type="match status" value="1"/>
</dbReference>
<dbReference type="Pfam" id="PF00270">
    <property type="entry name" value="DEAD"/>
    <property type="match status" value="1"/>
</dbReference>
<dbReference type="PANTHER" id="PTHR47959">
    <property type="entry name" value="ATP-DEPENDENT RNA HELICASE RHLE-RELATED"/>
    <property type="match status" value="1"/>
</dbReference>
<feature type="domain" description="DEAD-box RNA helicase Q" evidence="7">
    <location>
        <begin position="135"/>
        <end position="163"/>
    </location>
</feature>
<dbReference type="InterPro" id="IPR011545">
    <property type="entry name" value="DEAD/DEAH_box_helicase_dom"/>
</dbReference>
<comment type="caution">
    <text evidence="8">The sequence shown here is derived from an EMBL/GenBank/DDBJ whole genome shotgun (WGS) entry which is preliminary data.</text>
</comment>
<keyword evidence="4" id="KW-0067">ATP-binding</keyword>
<dbReference type="Gene3D" id="3.40.50.300">
    <property type="entry name" value="P-loop containing nucleotide triphosphate hydrolases"/>
    <property type="match status" value="1"/>
</dbReference>
<evidence type="ECO:0000256" key="1">
    <source>
        <dbReference type="ARBA" id="ARBA00022741"/>
    </source>
</evidence>
<evidence type="ECO:0000256" key="3">
    <source>
        <dbReference type="ARBA" id="ARBA00022806"/>
    </source>
</evidence>
<dbReference type="InterPro" id="IPR050079">
    <property type="entry name" value="DEAD_box_RNA_helicase"/>
</dbReference>
<feature type="non-terminal residue" evidence="8">
    <location>
        <position position="195"/>
    </location>
</feature>
<dbReference type="EMBL" id="CAUYUJ010017450">
    <property type="protein sequence ID" value="CAK0874923.1"/>
    <property type="molecule type" value="Genomic_DNA"/>
</dbReference>
<reference evidence="8" key="1">
    <citation type="submission" date="2023-10" db="EMBL/GenBank/DDBJ databases">
        <authorList>
            <person name="Chen Y."/>
            <person name="Shah S."/>
            <person name="Dougan E. K."/>
            <person name="Thang M."/>
            <person name="Chan C."/>
        </authorList>
    </citation>
    <scope>NUCLEOTIDE SEQUENCE [LARGE SCALE GENOMIC DNA]</scope>
</reference>
<name>A0ABN9VNI4_9DINO</name>
<dbReference type="Proteomes" id="UP001189429">
    <property type="component" value="Unassembled WGS sequence"/>
</dbReference>
<keyword evidence="9" id="KW-1185">Reference proteome</keyword>
<proteinExistence type="predicted"/>
<accession>A0ABN9VNI4</accession>
<evidence type="ECO:0000256" key="4">
    <source>
        <dbReference type="ARBA" id="ARBA00022840"/>
    </source>
</evidence>
<evidence type="ECO:0000259" key="7">
    <source>
        <dbReference type="PROSITE" id="PS51195"/>
    </source>
</evidence>
<dbReference type="SUPFAM" id="SSF52540">
    <property type="entry name" value="P-loop containing nucleoside triphosphate hydrolases"/>
    <property type="match status" value="1"/>
</dbReference>
<evidence type="ECO:0000313" key="8">
    <source>
        <dbReference type="EMBL" id="CAK0874923.1"/>
    </source>
</evidence>
<dbReference type="PANTHER" id="PTHR47959:SF13">
    <property type="entry name" value="ATP-DEPENDENT RNA HELICASE RHLE"/>
    <property type="match status" value="1"/>
</dbReference>
<dbReference type="InterPro" id="IPR014014">
    <property type="entry name" value="RNA_helicase_DEAD_Q_motif"/>
</dbReference>
<keyword evidence="2" id="KW-0378">Hydrolase</keyword>
<feature type="compositionally biased region" description="Acidic residues" evidence="6">
    <location>
        <begin position="42"/>
        <end position="51"/>
    </location>
</feature>
<dbReference type="InterPro" id="IPR027417">
    <property type="entry name" value="P-loop_NTPase"/>
</dbReference>
<evidence type="ECO:0000256" key="2">
    <source>
        <dbReference type="ARBA" id="ARBA00022801"/>
    </source>
</evidence>
<feature type="region of interest" description="Disordered" evidence="6">
    <location>
        <begin position="84"/>
        <end position="120"/>
    </location>
</feature>
<evidence type="ECO:0000256" key="6">
    <source>
        <dbReference type="SAM" id="MobiDB-lite"/>
    </source>
</evidence>
<feature type="region of interest" description="Disordered" evidence="6">
    <location>
        <begin position="1"/>
        <end position="60"/>
    </location>
</feature>
<evidence type="ECO:0000256" key="5">
    <source>
        <dbReference type="PROSITE-ProRule" id="PRU00552"/>
    </source>
</evidence>